<feature type="region of interest" description="Disordered" evidence="1">
    <location>
        <begin position="97"/>
        <end position="186"/>
    </location>
</feature>
<proteinExistence type="predicted"/>
<dbReference type="Proteomes" id="UP001497482">
    <property type="component" value="Chromosome 12"/>
</dbReference>
<accession>A0AAV2JE53</accession>
<evidence type="ECO:0000313" key="3">
    <source>
        <dbReference type="Proteomes" id="UP001497482"/>
    </source>
</evidence>
<name>A0AAV2JE53_KNICA</name>
<reference evidence="2 3" key="1">
    <citation type="submission" date="2024-04" db="EMBL/GenBank/DDBJ databases">
        <authorList>
            <person name="Waldvogel A.-M."/>
            <person name="Schoenle A."/>
        </authorList>
    </citation>
    <scope>NUCLEOTIDE SEQUENCE [LARGE SCALE GENOMIC DNA]</scope>
</reference>
<keyword evidence="3" id="KW-1185">Reference proteome</keyword>
<gene>
    <name evidence="2" type="ORF">KC01_LOCUS6714</name>
</gene>
<sequence length="186" mass="20039">MLCPERSVASVRPSPQTAPPAGQLQPTANKVTNSYFDWHAPIRHVARTQALDMTGNIGAGRRRHRCDTNFLPEPECTLLVEGTAPGPLGAVIIGERSARSSAPSAPGDGSMRYEHAPLSTGPLPASDMRARICSEERPAQHKLHPHPKPPPNCTSAKEHSNTAPNSEAQYSSNQPKDISFQTLGWP</sequence>
<evidence type="ECO:0000313" key="2">
    <source>
        <dbReference type="EMBL" id="CAL1575073.1"/>
    </source>
</evidence>
<feature type="region of interest" description="Disordered" evidence="1">
    <location>
        <begin position="1"/>
        <end position="27"/>
    </location>
</feature>
<feature type="compositionally biased region" description="Basic and acidic residues" evidence="1">
    <location>
        <begin position="128"/>
        <end position="139"/>
    </location>
</feature>
<protein>
    <submittedName>
        <fullName evidence="2">Uncharacterized protein</fullName>
    </submittedName>
</protein>
<organism evidence="2 3">
    <name type="scientific">Knipowitschia caucasica</name>
    <name type="common">Caucasian dwarf goby</name>
    <name type="synonym">Pomatoschistus caucasicus</name>
    <dbReference type="NCBI Taxonomy" id="637954"/>
    <lineage>
        <taxon>Eukaryota</taxon>
        <taxon>Metazoa</taxon>
        <taxon>Chordata</taxon>
        <taxon>Craniata</taxon>
        <taxon>Vertebrata</taxon>
        <taxon>Euteleostomi</taxon>
        <taxon>Actinopterygii</taxon>
        <taxon>Neopterygii</taxon>
        <taxon>Teleostei</taxon>
        <taxon>Neoteleostei</taxon>
        <taxon>Acanthomorphata</taxon>
        <taxon>Gobiaria</taxon>
        <taxon>Gobiiformes</taxon>
        <taxon>Gobioidei</taxon>
        <taxon>Gobiidae</taxon>
        <taxon>Gobiinae</taxon>
        <taxon>Knipowitschia</taxon>
    </lineage>
</organism>
<dbReference type="AlphaFoldDB" id="A0AAV2JE53"/>
<evidence type="ECO:0000256" key="1">
    <source>
        <dbReference type="SAM" id="MobiDB-lite"/>
    </source>
</evidence>
<dbReference type="EMBL" id="OZ035834">
    <property type="protein sequence ID" value="CAL1575073.1"/>
    <property type="molecule type" value="Genomic_DNA"/>
</dbReference>
<feature type="compositionally biased region" description="Polar residues" evidence="1">
    <location>
        <begin position="161"/>
        <end position="186"/>
    </location>
</feature>